<organism evidence="3 4">
    <name type="scientific">Dendryphion nanum</name>
    <dbReference type="NCBI Taxonomy" id="256645"/>
    <lineage>
        <taxon>Eukaryota</taxon>
        <taxon>Fungi</taxon>
        <taxon>Dikarya</taxon>
        <taxon>Ascomycota</taxon>
        <taxon>Pezizomycotina</taxon>
        <taxon>Dothideomycetes</taxon>
        <taxon>Pleosporomycetidae</taxon>
        <taxon>Pleosporales</taxon>
        <taxon>Torulaceae</taxon>
        <taxon>Dendryphion</taxon>
    </lineage>
</organism>
<dbReference type="PANTHER" id="PTHR43377:SF12">
    <property type="entry name" value="BINDING ROSSMANN FOLD OXIDOREDUCTASE, PUTATIVE (AFU_ORTHOLOGUE AFUA_3G11840)-RELATED"/>
    <property type="match status" value="1"/>
</dbReference>
<dbReference type="AlphaFoldDB" id="A0A9P9J2U5"/>
<keyword evidence="4" id="KW-1185">Reference proteome</keyword>
<evidence type="ECO:0000259" key="2">
    <source>
        <dbReference type="Pfam" id="PF01408"/>
    </source>
</evidence>
<feature type="region of interest" description="Disordered" evidence="1">
    <location>
        <begin position="1"/>
        <end position="52"/>
    </location>
</feature>
<dbReference type="Gene3D" id="3.30.360.10">
    <property type="entry name" value="Dihydrodipicolinate Reductase, domain 2"/>
    <property type="match status" value="2"/>
</dbReference>
<dbReference type="InterPro" id="IPR051450">
    <property type="entry name" value="Gfo/Idh/MocA_Oxidoreductases"/>
</dbReference>
<dbReference type="InterPro" id="IPR036291">
    <property type="entry name" value="NAD(P)-bd_dom_sf"/>
</dbReference>
<evidence type="ECO:0000313" key="4">
    <source>
        <dbReference type="Proteomes" id="UP000700596"/>
    </source>
</evidence>
<protein>
    <submittedName>
        <fullName evidence="3">Streptomycin biosynthesis protein StrI</fullName>
    </submittedName>
</protein>
<feature type="compositionally biased region" description="Low complexity" evidence="1">
    <location>
        <begin position="10"/>
        <end position="52"/>
    </location>
</feature>
<dbReference type="InterPro" id="IPR000683">
    <property type="entry name" value="Gfo/Idh/MocA-like_OxRdtase_N"/>
</dbReference>
<dbReference type="EMBL" id="JAGMWT010000001">
    <property type="protein sequence ID" value="KAH7139294.1"/>
    <property type="molecule type" value="Genomic_DNA"/>
</dbReference>
<gene>
    <name evidence="3" type="ORF">B0J11DRAFT_516502</name>
</gene>
<dbReference type="Proteomes" id="UP000700596">
    <property type="component" value="Unassembled WGS sequence"/>
</dbReference>
<dbReference type="Pfam" id="PF01408">
    <property type="entry name" value="GFO_IDH_MocA"/>
    <property type="match status" value="1"/>
</dbReference>
<accession>A0A9P9J2U5</accession>
<name>A0A9P9J2U5_9PLEO</name>
<dbReference type="OrthoDB" id="2129491at2759"/>
<dbReference type="PANTHER" id="PTHR43377">
    <property type="entry name" value="BILIVERDIN REDUCTASE A"/>
    <property type="match status" value="1"/>
</dbReference>
<evidence type="ECO:0000313" key="3">
    <source>
        <dbReference type="EMBL" id="KAH7139294.1"/>
    </source>
</evidence>
<comment type="caution">
    <text evidence="3">The sequence shown here is derived from an EMBL/GenBank/DDBJ whole genome shotgun (WGS) entry which is preliminary data.</text>
</comment>
<dbReference type="SUPFAM" id="SSF51735">
    <property type="entry name" value="NAD(P)-binding Rossmann-fold domains"/>
    <property type="match status" value="1"/>
</dbReference>
<dbReference type="GO" id="GO:0000166">
    <property type="term" value="F:nucleotide binding"/>
    <property type="evidence" value="ECO:0007669"/>
    <property type="project" value="InterPro"/>
</dbReference>
<evidence type="ECO:0000256" key="1">
    <source>
        <dbReference type="SAM" id="MobiDB-lite"/>
    </source>
</evidence>
<proteinExistence type="predicted"/>
<dbReference type="Gene3D" id="3.40.50.720">
    <property type="entry name" value="NAD(P)-binding Rossmann-like Domain"/>
    <property type="match status" value="1"/>
</dbReference>
<dbReference type="SUPFAM" id="SSF55347">
    <property type="entry name" value="Glyceraldehyde-3-phosphate dehydrogenase-like, C-terminal domain"/>
    <property type="match status" value="1"/>
</dbReference>
<reference evidence="3" key="1">
    <citation type="journal article" date="2021" name="Nat. Commun.">
        <title>Genetic determinants of endophytism in the Arabidopsis root mycobiome.</title>
        <authorList>
            <person name="Mesny F."/>
            <person name="Miyauchi S."/>
            <person name="Thiergart T."/>
            <person name="Pickel B."/>
            <person name="Atanasova L."/>
            <person name="Karlsson M."/>
            <person name="Huettel B."/>
            <person name="Barry K.W."/>
            <person name="Haridas S."/>
            <person name="Chen C."/>
            <person name="Bauer D."/>
            <person name="Andreopoulos W."/>
            <person name="Pangilinan J."/>
            <person name="LaButti K."/>
            <person name="Riley R."/>
            <person name="Lipzen A."/>
            <person name="Clum A."/>
            <person name="Drula E."/>
            <person name="Henrissat B."/>
            <person name="Kohler A."/>
            <person name="Grigoriev I.V."/>
            <person name="Martin F.M."/>
            <person name="Hacquard S."/>
        </authorList>
    </citation>
    <scope>NUCLEOTIDE SEQUENCE</scope>
    <source>
        <strain evidence="3">MPI-CAGE-CH-0243</strain>
    </source>
</reference>
<feature type="domain" description="Gfo/Idh/MocA-like oxidoreductase N-terminal" evidence="2">
    <location>
        <begin position="128"/>
        <end position="190"/>
    </location>
</feature>
<sequence length="589" mass="65122">MHKIFRRKPSVSSPSPASSSSSSSSTKATPKTSSTTSTPASSTPSSFLSAAPKQTFTTPPRILIIGGGSRGAAYARSSQSSTNAIVHSIAEPIPFKRGEFGRKFIWGTGTPSPGQSFSDWREWVTYEEERRDRERRGEEVEKGVDAVFVCVLDEMHEEVVCGIAGLGVHICVEKPLATRLESCVNIWKALMGVERYEGGSVKADGTTNGEIVKKEPIFGICHVLRYSMFNMLLRQLVLEDDVIGDVMSIEHIEPVGNAHFSHSYVRGNWRKESTTAPSLLTKSCHDIDFIMWMLCSPGPKSGTKPHLPAYLTSTGSKKYFRKEYKPKAAGSATNCLSCAYEPDCTYSAKRIYLEKNLKFGNTGWPVKVVNPEIEDCYKSKGLEAASKKLLDTLSQDWTSETPVGEVESRPWFGRCVYEADNDVCDDQCVTITWDDDPLIKDGENDGQASLKGRGAKTAQFHMVAFTEKLCERRGRIYGSRGEIEYDSATIKVHDFSTGYTKVHKPFQAPGGHGGGDDGLARQFLTAVDAVDHGDMAAAEAQRQFLGCDIEEAFRSHAVVFAAEEARTGRKVVDYKEWWSDRVEPQLHQR</sequence>